<organism evidence="1 2">
    <name type="scientific">Paragemmobacter kunshanensis</name>
    <dbReference type="NCBI Taxonomy" id="2583234"/>
    <lineage>
        <taxon>Bacteria</taxon>
        <taxon>Pseudomonadati</taxon>
        <taxon>Pseudomonadota</taxon>
        <taxon>Alphaproteobacteria</taxon>
        <taxon>Rhodobacterales</taxon>
        <taxon>Paracoccaceae</taxon>
        <taxon>Paragemmobacter</taxon>
    </lineage>
</organism>
<dbReference type="RefSeq" id="WP_165052097.1">
    <property type="nucleotide sequence ID" value="NZ_JAALFE010000017.1"/>
</dbReference>
<sequence length="267" mass="29372">MNAFVCGLRAFLILPTYYPADFARGFGPFVDLLLTRRGDSKKPRGEAGRKALFSFVETGCGGRIWPVPNSGCPGRASYTTYSWTDLVASAKAASKDQCDVCRSKASWDRKQVMDMEDLAPIMSDLPRISPLSASPPTHPAVADTSAHQARATDKVDAPLKGAVIARMLSDLAVLRDPAWARLGKPSWLTSKRKELGRNFVVLTVTLIATRFAPIRTESAVNNCFERCIRPIPFVLRTGMRFHVPLIATCSDRHGFRRLVTLHLAIGI</sequence>
<name>A0A6M1TVJ0_9RHOB</name>
<evidence type="ECO:0000313" key="1">
    <source>
        <dbReference type="EMBL" id="NGQ92448.1"/>
    </source>
</evidence>
<proteinExistence type="predicted"/>
<dbReference type="Proteomes" id="UP000474758">
    <property type="component" value="Unassembled WGS sequence"/>
</dbReference>
<accession>A0A6M1TVJ0</accession>
<evidence type="ECO:0000313" key="2">
    <source>
        <dbReference type="Proteomes" id="UP000474758"/>
    </source>
</evidence>
<gene>
    <name evidence="1" type="ORF">G5V65_16250</name>
</gene>
<dbReference type="AlphaFoldDB" id="A0A6M1TVJ0"/>
<dbReference type="EMBL" id="JAALFE010000017">
    <property type="protein sequence ID" value="NGQ92448.1"/>
    <property type="molecule type" value="Genomic_DNA"/>
</dbReference>
<protein>
    <submittedName>
        <fullName evidence="1">Uncharacterized protein</fullName>
    </submittedName>
</protein>
<comment type="caution">
    <text evidence="1">The sequence shown here is derived from an EMBL/GenBank/DDBJ whole genome shotgun (WGS) entry which is preliminary data.</text>
</comment>
<keyword evidence="2" id="KW-1185">Reference proteome</keyword>
<reference evidence="1 2" key="1">
    <citation type="submission" date="2020-02" db="EMBL/GenBank/DDBJ databases">
        <title>Rhodobacter translucens sp. nov., a novel bacterium isolated from activated sludge.</title>
        <authorList>
            <person name="Liu J."/>
        </authorList>
    </citation>
    <scope>NUCLEOTIDE SEQUENCE [LARGE SCALE GENOMIC DNA]</scope>
    <source>
        <strain evidence="1 2">HX-7-19</strain>
    </source>
</reference>